<dbReference type="Proteomes" id="UP000709295">
    <property type="component" value="Unassembled WGS sequence"/>
</dbReference>
<dbReference type="EMBL" id="JAENGY010000404">
    <property type="protein sequence ID" value="KAG6963801.1"/>
    <property type="molecule type" value="Genomic_DNA"/>
</dbReference>
<gene>
    <name evidence="1" type="ORF">JG688_00007984</name>
</gene>
<evidence type="ECO:0000313" key="1">
    <source>
        <dbReference type="EMBL" id="KAG6963801.1"/>
    </source>
</evidence>
<evidence type="ECO:0008006" key="3">
    <source>
        <dbReference type="Google" id="ProtNLM"/>
    </source>
</evidence>
<comment type="caution">
    <text evidence="1">The sequence shown here is derived from an EMBL/GenBank/DDBJ whole genome shotgun (WGS) entry which is preliminary data.</text>
</comment>
<accession>A0A8J5M4L7</accession>
<keyword evidence="2" id="KW-1185">Reference proteome</keyword>
<protein>
    <recommendedName>
        <fullName evidence="3">Ubiquitin-like protease family profile domain-containing protein</fullName>
    </recommendedName>
</protein>
<organism evidence="1 2">
    <name type="scientific">Phytophthora aleatoria</name>
    <dbReference type="NCBI Taxonomy" id="2496075"/>
    <lineage>
        <taxon>Eukaryota</taxon>
        <taxon>Sar</taxon>
        <taxon>Stramenopiles</taxon>
        <taxon>Oomycota</taxon>
        <taxon>Peronosporomycetes</taxon>
        <taxon>Peronosporales</taxon>
        <taxon>Peronosporaceae</taxon>
        <taxon>Phytophthora</taxon>
    </lineage>
</organism>
<dbReference type="AlphaFoldDB" id="A0A8J5M4L7"/>
<name>A0A8J5M4L7_9STRA</name>
<proteinExistence type="predicted"/>
<evidence type="ECO:0000313" key="2">
    <source>
        <dbReference type="Proteomes" id="UP000709295"/>
    </source>
</evidence>
<reference evidence="1" key="1">
    <citation type="submission" date="2021-01" db="EMBL/GenBank/DDBJ databases">
        <title>Phytophthora aleatoria, a newly-described species from Pinus radiata is distinct from Phytophthora cactorum isolates based on comparative genomics.</title>
        <authorList>
            <person name="Mcdougal R."/>
            <person name="Panda P."/>
            <person name="Williams N."/>
            <person name="Studholme D.J."/>
        </authorList>
    </citation>
    <scope>NUCLEOTIDE SEQUENCE</scope>
    <source>
        <strain evidence="1">NZFS 4037</strain>
    </source>
</reference>
<sequence>MSYIDVAFEDDGAATLADKTLRVWPSGRLQGFDNIWFNDNLVCAFTNTLAVKFKNNSTIFPPLKTPAPGKGARFSPLTLSLVTSKTEELLFMSLNNNSSHWTCLVVDTIDRGSPNTAMMGWINKRSRHNLLEDLAEDLAKKSLTLLCYQSLNVANRSGSHISSFMQC</sequence>